<organism evidence="1 2">
    <name type="scientific">Vaccinium darrowii</name>
    <dbReference type="NCBI Taxonomy" id="229202"/>
    <lineage>
        <taxon>Eukaryota</taxon>
        <taxon>Viridiplantae</taxon>
        <taxon>Streptophyta</taxon>
        <taxon>Embryophyta</taxon>
        <taxon>Tracheophyta</taxon>
        <taxon>Spermatophyta</taxon>
        <taxon>Magnoliopsida</taxon>
        <taxon>eudicotyledons</taxon>
        <taxon>Gunneridae</taxon>
        <taxon>Pentapetalae</taxon>
        <taxon>asterids</taxon>
        <taxon>Ericales</taxon>
        <taxon>Ericaceae</taxon>
        <taxon>Vaccinioideae</taxon>
        <taxon>Vaccinieae</taxon>
        <taxon>Vaccinium</taxon>
    </lineage>
</organism>
<dbReference type="Proteomes" id="UP000828048">
    <property type="component" value="Chromosome 7"/>
</dbReference>
<dbReference type="EMBL" id="CM037157">
    <property type="protein sequence ID" value="KAH7848653.1"/>
    <property type="molecule type" value="Genomic_DNA"/>
</dbReference>
<accession>A0ACB7Y560</accession>
<keyword evidence="2" id="KW-1185">Reference proteome</keyword>
<comment type="caution">
    <text evidence="1">The sequence shown here is derived from an EMBL/GenBank/DDBJ whole genome shotgun (WGS) entry which is preliminary data.</text>
</comment>
<gene>
    <name evidence="1" type="ORF">Vadar_005728</name>
</gene>
<proteinExistence type="predicted"/>
<evidence type="ECO:0000313" key="1">
    <source>
        <dbReference type="EMBL" id="KAH7848653.1"/>
    </source>
</evidence>
<protein>
    <submittedName>
        <fullName evidence="1">Uncharacterized protein</fullName>
    </submittedName>
</protein>
<reference evidence="1 2" key="1">
    <citation type="journal article" date="2021" name="Hortic Res">
        <title>High-quality reference genome and annotation aids understanding of berry development for evergreen blueberry (Vaccinium darrowii).</title>
        <authorList>
            <person name="Yu J."/>
            <person name="Hulse-Kemp A.M."/>
            <person name="Babiker E."/>
            <person name="Staton M."/>
        </authorList>
    </citation>
    <scope>NUCLEOTIDE SEQUENCE [LARGE SCALE GENOMIC DNA]</scope>
    <source>
        <strain evidence="2">cv. NJ 8807/NJ 8810</strain>
        <tissue evidence="1">Young leaf</tissue>
    </source>
</reference>
<evidence type="ECO:0000313" key="2">
    <source>
        <dbReference type="Proteomes" id="UP000828048"/>
    </source>
</evidence>
<sequence length="718" mass="78606">MMKGQSKGSLHKNSRKMVKAKGVPETKEKAGCERSSKKGEIREVFGKEFWFQAPFFGGMDKFWQIAREFRDVGKGPPNPLLGVPKARVGDELDPTDVYRFGVERGKYPFFNVAWKSHVQSPRAYKLWVQEILTNPTFAGILESAQVSLAICTSLRANITRGRNWLEVMLSRWWPTTHTFIAAWGEITPTLEDVCYLWNLNLMGEVNPALPLTPEQEKNCGDSVEGEECGYDLEDGIQKWRGGIFRPCSFKSVPLAPLFLGTLYKRLDLIAPTVRLFKRTVTIYALMLTQVFWGCSSMNNLLPVLLFLNEFITGQNECRASRWVNAATDDGGTHILRVRGGLESVIDDESGFLPQLYVEDVEGIAPFGIYSKETMKVSMGAVKADRKSPIVLNILVLGGLPCYVGGIFGKVMYNPMRVARQFGLDQGAPPILPSTEGTDVWRRYLTKEWSKDPEVARAVVVFPGGQRVSSNSSASMQGLRKGGQMGRIFGDVGEGLEIPLDDLGDMGLLSCGSGEGETCSRLISSTASSIGVRGAGGLVSSALGGVMGALATPCRSTSEVVTDSAMEEKDGEHIVVRHDDGSVELKKGSESLSIARVDDLALLHKKLTSLKDNGLEVKWMFDRNDHLLAQLEAPRWCDKVEQLRASLGTAMGTVTHLEENLEKANAAIAHLQENLGKAKTVVAGLKEEEAYCVERHKAASELATLDFDLGGSVGQGLSG</sequence>
<name>A0ACB7Y560_9ERIC</name>